<dbReference type="SMART" id="SM00563">
    <property type="entry name" value="PlsC"/>
    <property type="match status" value="1"/>
</dbReference>
<dbReference type="Pfam" id="PF16076">
    <property type="entry name" value="Acyltransf_C"/>
    <property type="match status" value="1"/>
</dbReference>
<dbReference type="InterPro" id="IPR032098">
    <property type="entry name" value="Acyltransf_C"/>
</dbReference>
<evidence type="ECO:0000256" key="2">
    <source>
        <dbReference type="ARBA" id="ARBA00022679"/>
    </source>
</evidence>
<comment type="similarity">
    <text evidence="1">Belongs to the 1-acyl-sn-glycerol-3-phosphate acyltransferase family.</text>
</comment>
<dbReference type="SUPFAM" id="SSF69593">
    <property type="entry name" value="Glycerol-3-phosphate (1)-acyltransferase"/>
    <property type="match status" value="1"/>
</dbReference>
<evidence type="ECO:0000256" key="1">
    <source>
        <dbReference type="ARBA" id="ARBA00008655"/>
    </source>
</evidence>
<comment type="caution">
    <text evidence="5">The sequence shown here is derived from an EMBL/GenBank/DDBJ whole genome shotgun (WGS) entry which is preliminary data.</text>
</comment>
<dbReference type="InterPro" id="IPR002123">
    <property type="entry name" value="Plipid/glycerol_acylTrfase"/>
</dbReference>
<protein>
    <submittedName>
        <fullName evidence="5">Related to 1-acyl-sn-glycerol-3-phosphate acyltransferase delta</fullName>
    </submittedName>
</protein>
<reference evidence="5" key="1">
    <citation type="submission" date="2023-11" db="EMBL/GenBank/DDBJ databases">
        <authorList>
            <person name="Alioto T."/>
            <person name="Alioto T."/>
            <person name="Gomez Garrido J."/>
        </authorList>
    </citation>
    <scope>NUCLEOTIDE SEQUENCE</scope>
</reference>
<keyword evidence="2" id="KW-0808">Transferase</keyword>
<name>A0AAI8Z6N6_9PEZI</name>
<sequence>MVAILGVVGNALLGLRVAVFTTPWLLHLFLADILLSALLPISAVAPGLAYDLSSRIAESVWRGIQFIFTGINRAQIIVSGAENLPRGESAIVIANHVEWTDFYLIQEAAIRCGMLGRCRWFAKQQLKWIPFLGWGLWAMGMPLVSRKWTVDQREMDRVFQGVLQRKWPMWLVSYSEATRYTPSKRAEAEKWGAENNKSVAQHLLYPRSKGFIACVQKLRGAPHVKAVYDMTIAYAKGGTTFQSPPSFWQSLMRPRLDRDWTFYIHVERHDLQKLPREDVQLAGWLEERWLEKGERLERLNMLLAKNVPWESETAMRMLD</sequence>
<accession>A0AAI8Z6N6</accession>
<evidence type="ECO:0000313" key="5">
    <source>
        <dbReference type="EMBL" id="CAK4033432.1"/>
    </source>
</evidence>
<organism evidence="5 6">
    <name type="scientific">Lecanosticta acicola</name>
    <dbReference type="NCBI Taxonomy" id="111012"/>
    <lineage>
        <taxon>Eukaryota</taxon>
        <taxon>Fungi</taxon>
        <taxon>Dikarya</taxon>
        <taxon>Ascomycota</taxon>
        <taxon>Pezizomycotina</taxon>
        <taxon>Dothideomycetes</taxon>
        <taxon>Dothideomycetidae</taxon>
        <taxon>Mycosphaerellales</taxon>
        <taxon>Mycosphaerellaceae</taxon>
        <taxon>Lecanosticta</taxon>
    </lineage>
</organism>
<gene>
    <name evidence="5" type="ORF">LECACI_7A008590</name>
</gene>
<dbReference type="PANTHER" id="PTHR10983">
    <property type="entry name" value="1-ACYLGLYCEROL-3-PHOSPHATE ACYLTRANSFERASE-RELATED"/>
    <property type="match status" value="1"/>
</dbReference>
<keyword evidence="6" id="KW-1185">Reference proteome</keyword>
<dbReference type="GO" id="GO:0003841">
    <property type="term" value="F:1-acylglycerol-3-phosphate O-acyltransferase activity"/>
    <property type="evidence" value="ECO:0007669"/>
    <property type="project" value="TreeGrafter"/>
</dbReference>
<evidence type="ECO:0000256" key="3">
    <source>
        <dbReference type="ARBA" id="ARBA00023315"/>
    </source>
</evidence>
<dbReference type="PANTHER" id="PTHR10983:SF24">
    <property type="entry name" value="1-ACYLGLYCEROL-3-PHOSPHATE O-ACYLTRANSFERASE 3, ISOFORM E-RELATED"/>
    <property type="match status" value="1"/>
</dbReference>
<evidence type="ECO:0000313" key="6">
    <source>
        <dbReference type="Proteomes" id="UP001296104"/>
    </source>
</evidence>
<feature type="domain" description="Phospholipid/glycerol acyltransferase" evidence="4">
    <location>
        <begin position="90"/>
        <end position="212"/>
    </location>
</feature>
<proteinExistence type="inferred from homology"/>
<dbReference type="CDD" id="cd07990">
    <property type="entry name" value="LPLAT_LCLAT1-like"/>
    <property type="match status" value="1"/>
</dbReference>
<evidence type="ECO:0000259" key="4">
    <source>
        <dbReference type="SMART" id="SM00563"/>
    </source>
</evidence>
<dbReference type="Proteomes" id="UP001296104">
    <property type="component" value="Unassembled WGS sequence"/>
</dbReference>
<dbReference type="GO" id="GO:0012505">
    <property type="term" value="C:endomembrane system"/>
    <property type="evidence" value="ECO:0007669"/>
    <property type="project" value="TreeGrafter"/>
</dbReference>
<dbReference type="AlphaFoldDB" id="A0AAI8Z6N6"/>
<keyword evidence="3 5" id="KW-0012">Acyltransferase</keyword>
<dbReference type="EMBL" id="CAVMBE010000086">
    <property type="protein sequence ID" value="CAK4033432.1"/>
    <property type="molecule type" value="Genomic_DNA"/>
</dbReference>
<dbReference type="Pfam" id="PF01553">
    <property type="entry name" value="Acyltransferase"/>
    <property type="match status" value="1"/>
</dbReference>